<dbReference type="InterPro" id="IPR000361">
    <property type="entry name" value="ATAP_core_dom"/>
</dbReference>
<dbReference type="AlphaFoldDB" id="M1WTY8"/>
<name>M1WTY8_PSEP2</name>
<reference evidence="3" key="2">
    <citation type="journal article" date="2013" name="Stand. Genomic Sci.">
        <title>Complete genome sequence of Desulfocapsa sulfexigens, a marine deltaproteobacterium specialized in disproportionating inorganic sulfur compounds.</title>
        <authorList>
            <person name="Finster K.W."/>
            <person name="Kjeldsen K.U."/>
            <person name="Kube M."/>
            <person name="Reinhardt R."/>
            <person name="Mussmann M."/>
            <person name="Amann R."/>
            <person name="Schreiber L."/>
        </authorList>
    </citation>
    <scope>NUCLEOTIDE SEQUENCE [LARGE SCALE GENOMIC DNA]</scope>
    <source>
        <strain evidence="3">DSM 10523 / SB164P1</strain>
    </source>
</reference>
<dbReference type="eggNOG" id="COG0316">
    <property type="taxonomic scope" value="Bacteria"/>
</dbReference>
<organism evidence="2 3">
    <name type="scientific">Pseudodesulfovibrio piezophilus (strain DSM 21447 / JCM 15486 / C1TLV30)</name>
    <name type="common">Desulfovibrio piezophilus</name>
    <dbReference type="NCBI Taxonomy" id="1322246"/>
    <lineage>
        <taxon>Bacteria</taxon>
        <taxon>Pseudomonadati</taxon>
        <taxon>Thermodesulfobacteriota</taxon>
        <taxon>Desulfovibrionia</taxon>
        <taxon>Desulfovibrionales</taxon>
        <taxon>Desulfovibrionaceae</taxon>
    </lineage>
</organism>
<dbReference type="Gene3D" id="2.60.300.12">
    <property type="entry name" value="HesB-like domain"/>
    <property type="match status" value="1"/>
</dbReference>
<evidence type="ECO:0000313" key="2">
    <source>
        <dbReference type="EMBL" id="CCH50017.1"/>
    </source>
</evidence>
<dbReference type="Pfam" id="PF01521">
    <property type="entry name" value="Fe-S_biosyn"/>
    <property type="match status" value="1"/>
</dbReference>
<evidence type="ECO:0000259" key="1">
    <source>
        <dbReference type="Pfam" id="PF01521"/>
    </source>
</evidence>
<gene>
    <name evidence="2" type="ordered locus">BN4_12784</name>
</gene>
<dbReference type="STRING" id="1322246.BN4_12784"/>
<dbReference type="EMBL" id="FO203427">
    <property type="protein sequence ID" value="CCH50017.1"/>
    <property type="molecule type" value="Genomic_DNA"/>
</dbReference>
<sequence>MNPKKGTSMINVTESAQKELTSYFEGKTVSPIRIHLAGGGCSGMRLSLALDEPRDGDKSVELESFTFLINEELAEATGKVTIDMTQYGFTIDSENEVGGGGGCDCSSGGCGSSGCGC</sequence>
<dbReference type="SUPFAM" id="SSF89360">
    <property type="entry name" value="HesB-like domain"/>
    <property type="match status" value="1"/>
</dbReference>
<accession>M1WTY8</accession>
<reference evidence="2 3" key="1">
    <citation type="journal article" date="2013" name="PLoS ONE">
        <title>The first genomic and proteomic characterization of a deep-sea sulfate reducer: insights into the piezophilic lifestyle of Desulfovibrio piezophilus.</title>
        <authorList>
            <person name="Pradel N."/>
            <person name="Ji B."/>
            <person name="Gimenez G."/>
            <person name="Talla E."/>
            <person name="Lenoble P."/>
            <person name="Garel M."/>
            <person name="Tamburini C."/>
            <person name="Fourquet P."/>
            <person name="Lebrun R."/>
            <person name="Bertin P."/>
            <person name="Denis Y."/>
            <person name="Pophillat M."/>
            <person name="Barbe V."/>
            <person name="Ollivier B."/>
            <person name="Dolla A."/>
        </authorList>
    </citation>
    <scope>NUCLEOTIDE SEQUENCE [LARGE SCALE GENOMIC DNA]</scope>
    <source>
        <strain evidence="3">DSM 10523 / SB164P1</strain>
    </source>
</reference>
<feature type="domain" description="Core" evidence="1">
    <location>
        <begin position="10"/>
        <end position="96"/>
    </location>
</feature>
<keyword evidence="3" id="KW-1185">Reference proteome</keyword>
<dbReference type="NCBIfam" id="NF038090">
    <property type="entry name" value="IscA_HesB_Se"/>
    <property type="match status" value="1"/>
</dbReference>
<proteinExistence type="predicted"/>
<dbReference type="HOGENOM" id="CLU_069054_6_0_7"/>
<dbReference type="KEGG" id="dpi:BN4_12784"/>
<protein>
    <submittedName>
        <fullName evidence="2">HesB/YadR/YfhF-family protein</fullName>
    </submittedName>
</protein>
<dbReference type="InterPro" id="IPR035903">
    <property type="entry name" value="HesB-like_dom_sf"/>
</dbReference>
<evidence type="ECO:0000313" key="3">
    <source>
        <dbReference type="Proteomes" id="UP000011724"/>
    </source>
</evidence>
<dbReference type="PATRIC" id="fig|879567.3.peg.2989"/>
<dbReference type="Proteomes" id="UP000011724">
    <property type="component" value="Chromosome"/>
</dbReference>